<protein>
    <recommendedName>
        <fullName evidence="5">DUF4367 domain-containing protein</fullName>
    </recommendedName>
</protein>
<feature type="transmembrane region" description="Helical" evidence="2">
    <location>
        <begin position="55"/>
        <end position="76"/>
    </location>
</feature>
<evidence type="ECO:0000256" key="1">
    <source>
        <dbReference type="SAM" id="MobiDB-lite"/>
    </source>
</evidence>
<organism evidence="3 4">
    <name type="scientific">Roseburia inulinivorans</name>
    <dbReference type="NCBI Taxonomy" id="360807"/>
    <lineage>
        <taxon>Bacteria</taxon>
        <taxon>Bacillati</taxon>
        <taxon>Bacillota</taxon>
        <taxon>Clostridia</taxon>
        <taxon>Lachnospirales</taxon>
        <taxon>Lachnospiraceae</taxon>
        <taxon>Roseburia</taxon>
    </lineage>
</organism>
<gene>
    <name evidence="3" type="ORF">DWY29_06970</name>
</gene>
<evidence type="ECO:0000256" key="2">
    <source>
        <dbReference type="SAM" id="Phobius"/>
    </source>
</evidence>
<sequence length="516" mass="57302">MRLEDMREQFPKMPESMKQMIEQEVAVQIGQEKENDNPKVVTYKKRKKKNMAHRMLVASMVAALALATTVCAGVAYQMHNQKIGKYGLKTQIEGPQTVAESTENMADQTSEERAGKTAEYVRLETSYLPKGMVQSEEGKYSFEDNYMQGGVSMIVYQLTPEKTIADIENTGIAVSEETSIGGRPAVYMETAPAEGDSAENSSTEGTANENTTGAKKIYMIYAEHNYLLEMFIFPDVTKEEAFQIAEGVSITPTEETSGENVMQVCSWNDMENEAGKGEPETDESETLMTFPKEKMKNIHLIGGEISLDQNGIEATPGLTAIVSDVTISDNISSLSENMLEDDTKAAFDTDGNLLPMKVEYLKSGDGINTVDEVVETKEIPMKIVSVTVDYKNNGKTALSNVMFNGGIALLAEYGENMQFDAYMNEKPGTGDIWDCVNEESIGFSQEVYLSDVHGGERHNNYINTINPGETVTVRMAFKVPEEKLNEMYFTLSNYGGSHFYDETSLQLRPFQVLCKR</sequence>
<keyword evidence="2" id="KW-1133">Transmembrane helix</keyword>
<accession>A0A3R5ZRQ9</accession>
<evidence type="ECO:0000313" key="3">
    <source>
        <dbReference type="EMBL" id="RGR68976.1"/>
    </source>
</evidence>
<evidence type="ECO:0000313" key="4">
    <source>
        <dbReference type="Proteomes" id="UP000285820"/>
    </source>
</evidence>
<name>A0A3R5ZRQ9_9FIRM</name>
<feature type="compositionally biased region" description="Polar residues" evidence="1">
    <location>
        <begin position="99"/>
        <end position="108"/>
    </location>
</feature>
<keyword evidence="2" id="KW-0812">Transmembrane</keyword>
<dbReference type="EMBL" id="QRUN01000007">
    <property type="protein sequence ID" value="RGR68976.1"/>
    <property type="molecule type" value="Genomic_DNA"/>
</dbReference>
<evidence type="ECO:0008006" key="5">
    <source>
        <dbReference type="Google" id="ProtNLM"/>
    </source>
</evidence>
<proteinExistence type="predicted"/>
<feature type="region of interest" description="Disordered" evidence="1">
    <location>
        <begin position="99"/>
        <end position="118"/>
    </location>
</feature>
<dbReference type="RefSeq" id="WP_118125783.1">
    <property type="nucleotide sequence ID" value="NZ_QRUN01000007.1"/>
</dbReference>
<reference evidence="3 4" key="1">
    <citation type="submission" date="2018-08" db="EMBL/GenBank/DDBJ databases">
        <title>A genome reference for cultivated species of the human gut microbiota.</title>
        <authorList>
            <person name="Zou Y."/>
            <person name="Xue W."/>
            <person name="Luo G."/>
        </authorList>
    </citation>
    <scope>NUCLEOTIDE SEQUENCE [LARGE SCALE GENOMIC DNA]</scope>
    <source>
        <strain evidence="3 4">AF24-4</strain>
    </source>
</reference>
<dbReference type="AlphaFoldDB" id="A0A3R5ZRQ9"/>
<comment type="caution">
    <text evidence="3">The sequence shown here is derived from an EMBL/GenBank/DDBJ whole genome shotgun (WGS) entry which is preliminary data.</text>
</comment>
<keyword evidence="2" id="KW-0472">Membrane</keyword>
<dbReference type="Proteomes" id="UP000285820">
    <property type="component" value="Unassembled WGS sequence"/>
</dbReference>